<dbReference type="AlphaFoldDB" id="S7ZBX5"/>
<gene>
    <name evidence="1" type="ORF">PDE_03066</name>
</gene>
<evidence type="ECO:0000313" key="2">
    <source>
        <dbReference type="Proteomes" id="UP000019376"/>
    </source>
</evidence>
<proteinExistence type="predicted"/>
<name>S7ZBX5_PENO1</name>
<protein>
    <submittedName>
        <fullName evidence="1">Uncharacterized protein</fullName>
    </submittedName>
</protein>
<sequence>MNSILAMHVVMYIAHMPHARVECTAGSDEDRVWMRTLERGQLDNWTSHGIESRPVTSHSEVSSCMPLLYCQSGSSPDDTGFENRIETREEPINDLGDRGWLWNIDSTAAVSACYRECAGHLDLVGEHPFTGSTYAPGPDTNRPHAI</sequence>
<reference evidence="1 2" key="1">
    <citation type="journal article" date="2013" name="PLoS ONE">
        <title>Genomic and secretomic analyses reveal unique features of the lignocellulolytic enzyme system of Penicillium decumbens.</title>
        <authorList>
            <person name="Liu G."/>
            <person name="Zhang L."/>
            <person name="Wei X."/>
            <person name="Zou G."/>
            <person name="Qin Y."/>
            <person name="Ma L."/>
            <person name="Li J."/>
            <person name="Zheng H."/>
            <person name="Wang S."/>
            <person name="Wang C."/>
            <person name="Xun L."/>
            <person name="Zhao G.-P."/>
            <person name="Zhou Z."/>
            <person name="Qu Y."/>
        </authorList>
    </citation>
    <scope>NUCLEOTIDE SEQUENCE [LARGE SCALE GENOMIC DNA]</scope>
    <source>
        <strain evidence="2">114-2 / CGMCC 5302</strain>
    </source>
</reference>
<dbReference type="Proteomes" id="UP000019376">
    <property type="component" value="Unassembled WGS sequence"/>
</dbReference>
<keyword evidence="2" id="KW-1185">Reference proteome</keyword>
<dbReference type="HOGENOM" id="CLU_1778126_0_0_1"/>
<organism evidence="1 2">
    <name type="scientific">Penicillium oxalicum (strain 114-2 / CGMCC 5302)</name>
    <name type="common">Penicillium decumbens</name>
    <dbReference type="NCBI Taxonomy" id="933388"/>
    <lineage>
        <taxon>Eukaryota</taxon>
        <taxon>Fungi</taxon>
        <taxon>Dikarya</taxon>
        <taxon>Ascomycota</taxon>
        <taxon>Pezizomycotina</taxon>
        <taxon>Eurotiomycetes</taxon>
        <taxon>Eurotiomycetidae</taxon>
        <taxon>Eurotiales</taxon>
        <taxon>Aspergillaceae</taxon>
        <taxon>Penicillium</taxon>
    </lineage>
</organism>
<accession>S7ZBX5</accession>
<dbReference type="EMBL" id="KB644410">
    <property type="protein sequence ID" value="EPS28120.1"/>
    <property type="molecule type" value="Genomic_DNA"/>
</dbReference>
<evidence type="ECO:0000313" key="1">
    <source>
        <dbReference type="EMBL" id="EPS28120.1"/>
    </source>
</evidence>